<feature type="chain" id="PRO_5045263203" description="Ig-like domain-containing protein" evidence="1">
    <location>
        <begin position="22"/>
        <end position="1315"/>
    </location>
</feature>
<name>A0ABW8Z083_9FLAO</name>
<proteinExistence type="predicted"/>
<accession>A0ABW8Z083</accession>
<dbReference type="Gene3D" id="2.60.40.10">
    <property type="entry name" value="Immunoglobulins"/>
    <property type="match status" value="1"/>
</dbReference>
<evidence type="ECO:0000313" key="2">
    <source>
        <dbReference type="EMBL" id="MFL9845969.1"/>
    </source>
</evidence>
<protein>
    <recommendedName>
        <fullName evidence="4">Ig-like domain-containing protein</fullName>
    </recommendedName>
</protein>
<dbReference type="Proteomes" id="UP001629156">
    <property type="component" value="Unassembled WGS sequence"/>
</dbReference>
<evidence type="ECO:0000256" key="1">
    <source>
        <dbReference type="SAM" id="SignalP"/>
    </source>
</evidence>
<feature type="non-terminal residue" evidence="2">
    <location>
        <position position="1315"/>
    </location>
</feature>
<gene>
    <name evidence="2" type="ORF">ABS766_16220</name>
</gene>
<dbReference type="InterPro" id="IPR013783">
    <property type="entry name" value="Ig-like_fold"/>
</dbReference>
<reference evidence="2 3" key="1">
    <citation type="submission" date="2024-06" db="EMBL/GenBank/DDBJ databases">
        <authorList>
            <person name="Kaempfer P."/>
            <person name="Viver T."/>
        </authorList>
    </citation>
    <scope>NUCLEOTIDE SEQUENCE [LARGE SCALE GENOMIC DNA]</scope>
    <source>
        <strain evidence="2 3">ST-119</strain>
    </source>
</reference>
<keyword evidence="1" id="KW-0732">Signal</keyword>
<evidence type="ECO:0000313" key="3">
    <source>
        <dbReference type="Proteomes" id="UP001629156"/>
    </source>
</evidence>
<feature type="signal peptide" evidence="1">
    <location>
        <begin position="1"/>
        <end position="21"/>
    </location>
</feature>
<keyword evidence="3" id="KW-1185">Reference proteome</keyword>
<comment type="caution">
    <text evidence="2">The sequence shown here is derived from an EMBL/GenBank/DDBJ whole genome shotgun (WGS) entry which is preliminary data.</text>
</comment>
<evidence type="ECO:0008006" key="4">
    <source>
        <dbReference type="Google" id="ProtNLM"/>
    </source>
</evidence>
<dbReference type="EMBL" id="JBELPZ010000026">
    <property type="protein sequence ID" value="MFL9845969.1"/>
    <property type="molecule type" value="Genomic_DNA"/>
</dbReference>
<sequence length="1315" mass="141326">MKKFYTLSLFFLLSISAFSQAPGPDWYVPPVDDPDEEGNVTDPFCAGGSEYTFPGVAGGFGAGNMGGVDCLGSTPNPVWYYMQIANPGDLVFTLEQTAYGGGGIDVDFAIWGPFDSPEEAQQAVQDDPEQGVVDCSYSIDSVEIIDIPDAQSGEFYLVLITNYNGSAGEISLTQTGGSGSTSCAIVCPISIGVDTEICEGTSTTFDAILGADDLDPSETTYQWYFNGDPIEGATGPSYTASEEGTYSIVAVNPGCITNMEASVELTYAPPVVVEDPENLEVCASATSTGPYTYDLTENDEVITEGQDPNDYYITYFNTAQEADEGGAYIFPASVYQSNGNETIYARIEDNLGCYTVKSFQLLVSPAPQPASLPDIYMCDLDENGSETFDLSQQDALALAGLNPNNYYVKYFTSNDDAIANTGDITDPTAYTSTGETIFVRTTNVNNVDCYSVANFDVIVSDLPDVQAPADAYACSNDPYVLPDLVSGNYFDQTGGEGTEYFAGDVISQSMLLYVYDEVGVAPNICSDEETFTVTIIEKPEVDEPVIEPVCNSYILPSLGTGDYYTEPGGAGDMLPAGTEITETTTLYIYAENGSADTVICSDEYAFNITITSPPSVVEATPLEACDDNNDGIAVFDLTEAGDEVVNGQNNLMVSYHETFDDASINGANPIPNPDEYSAIVPTVYIRVAEPGAAEDCASVVPVELIVHDRPVIPEITDYELCDYNNSPDGVEIFDLTTKDAEATTEPTDIVSYYTSEEEAEAGDTPITNAATYESTTATVWVRVENTFSCYTTAPVNLVVNPLPEINMAMEPLYACEETPGQGVFDLSVLPSEILQQVSGFAVTNYINFNDADQGNDNMLGDTYTAASSVIYTRVENVETGCYIVTETQLEVLPAPIAPELDPLQECDSNNDGFAMFDLNTALNQIYDALGDVDLSVHETYDDAVYDANPVDNVGTYTNVNYGGQTLWIRVQAAQTDCFDIAELQLIVNPVPEAVTPGDYALCDNGQDDTDGQAIFDLGTVAEEVLGGLDPSLYSVSYYDDETNAENGVSPITTPGAYLSPTSTVYIRVTENATGCYDVVALELIVNPLPVVSNPVPYSLCDEDNPGDEQEVFDLTTKIDEITGGADGVTVTFHDTYQEAEGNTNAIATPDAYTNTATVETLFVRVTDNETGCYRIVLLDVRVEPLPVIVPPTQEDLTACDTNGMGIGVFDLEALIEDMVNNGAGLAVTFHETPEDAQSGLNPITNTEAYQNSDPYLQYLYVRVENTLTGCVNYAPYQLTLIVEPAPQAPAVDDLTQCDDTDNNGQDGQAYFDLTV</sequence>
<organism evidence="2 3">
    <name type="scientific">Flavobacterium rhizosphaerae</name>
    <dbReference type="NCBI Taxonomy" id="3163298"/>
    <lineage>
        <taxon>Bacteria</taxon>
        <taxon>Pseudomonadati</taxon>
        <taxon>Bacteroidota</taxon>
        <taxon>Flavobacteriia</taxon>
        <taxon>Flavobacteriales</taxon>
        <taxon>Flavobacteriaceae</taxon>
        <taxon>Flavobacterium</taxon>
    </lineage>
</organism>